<keyword evidence="5" id="KW-1133">Transmembrane helix</keyword>
<evidence type="ECO:0000256" key="7">
    <source>
        <dbReference type="ARBA" id="ARBA00024340"/>
    </source>
</evidence>
<dbReference type="InterPro" id="IPR012552">
    <property type="entry name" value="DVL"/>
</dbReference>
<name>A0A8T0V4F2_PANVG</name>
<evidence type="ECO:0000256" key="5">
    <source>
        <dbReference type="ARBA" id="ARBA00022989"/>
    </source>
</evidence>
<keyword evidence="10" id="KW-1185">Reference proteome</keyword>
<protein>
    <submittedName>
        <fullName evidence="9">Uncharacterized protein</fullName>
    </submittedName>
</protein>
<keyword evidence="6" id="KW-0472">Membrane</keyword>
<gene>
    <name evidence="9" type="ORF">PVAP13_3KG262750</name>
</gene>
<feature type="region of interest" description="Disordered" evidence="8">
    <location>
        <begin position="1"/>
        <end position="21"/>
    </location>
</feature>
<dbReference type="Proteomes" id="UP000823388">
    <property type="component" value="Chromosome 3K"/>
</dbReference>
<dbReference type="Pfam" id="PF08137">
    <property type="entry name" value="DVL"/>
    <property type="match status" value="1"/>
</dbReference>
<dbReference type="EMBL" id="CM029041">
    <property type="protein sequence ID" value="KAG2627763.1"/>
    <property type="molecule type" value="Genomic_DNA"/>
</dbReference>
<comment type="subcellular location">
    <subcellularLocation>
        <location evidence="1">Cell membrane</location>
        <topology evidence="1">Single-pass membrane protein</topology>
    </subcellularLocation>
</comment>
<evidence type="ECO:0000256" key="8">
    <source>
        <dbReference type="SAM" id="MobiDB-lite"/>
    </source>
</evidence>
<dbReference type="GO" id="GO:0005886">
    <property type="term" value="C:plasma membrane"/>
    <property type="evidence" value="ECO:0007669"/>
    <property type="project" value="UniProtKB-SubCell"/>
</dbReference>
<comment type="similarity">
    <text evidence="7">Belongs to the DVL/RTFL small polypeptides family.</text>
</comment>
<keyword evidence="2" id="KW-0217">Developmental protein</keyword>
<organism evidence="9 10">
    <name type="scientific">Panicum virgatum</name>
    <name type="common">Blackwell switchgrass</name>
    <dbReference type="NCBI Taxonomy" id="38727"/>
    <lineage>
        <taxon>Eukaryota</taxon>
        <taxon>Viridiplantae</taxon>
        <taxon>Streptophyta</taxon>
        <taxon>Embryophyta</taxon>
        <taxon>Tracheophyta</taxon>
        <taxon>Spermatophyta</taxon>
        <taxon>Magnoliopsida</taxon>
        <taxon>Liliopsida</taxon>
        <taxon>Poales</taxon>
        <taxon>Poaceae</taxon>
        <taxon>PACMAD clade</taxon>
        <taxon>Panicoideae</taxon>
        <taxon>Panicodae</taxon>
        <taxon>Paniceae</taxon>
        <taxon>Panicinae</taxon>
        <taxon>Panicum</taxon>
        <taxon>Panicum sect. Hiantes</taxon>
    </lineage>
</organism>
<feature type="region of interest" description="Disordered" evidence="8">
    <location>
        <begin position="42"/>
        <end position="63"/>
    </location>
</feature>
<feature type="compositionally biased region" description="Basic residues" evidence="8">
    <location>
        <begin position="48"/>
        <end position="63"/>
    </location>
</feature>
<keyword evidence="3" id="KW-1003">Cell membrane</keyword>
<dbReference type="GO" id="GO:0048367">
    <property type="term" value="P:shoot system development"/>
    <property type="evidence" value="ECO:0007669"/>
    <property type="project" value="UniProtKB-ARBA"/>
</dbReference>
<dbReference type="GO" id="GO:0008285">
    <property type="term" value="P:negative regulation of cell population proliferation"/>
    <property type="evidence" value="ECO:0007669"/>
    <property type="project" value="InterPro"/>
</dbReference>
<comment type="caution">
    <text evidence="9">The sequence shown here is derived from an EMBL/GenBank/DDBJ whole genome shotgun (WGS) entry which is preliminary data.</text>
</comment>
<sequence length="63" mass="6748">MGEGSGRKTKRKLEKARGAARQQVGKLYIIAACLALLVCGCRSSSSSHTKRNKIKKQAKSSNG</sequence>
<evidence type="ECO:0000256" key="2">
    <source>
        <dbReference type="ARBA" id="ARBA00022473"/>
    </source>
</evidence>
<reference evidence="9" key="1">
    <citation type="submission" date="2020-05" db="EMBL/GenBank/DDBJ databases">
        <title>WGS assembly of Panicum virgatum.</title>
        <authorList>
            <person name="Lovell J.T."/>
            <person name="Jenkins J."/>
            <person name="Shu S."/>
            <person name="Juenger T.E."/>
            <person name="Schmutz J."/>
        </authorList>
    </citation>
    <scope>NUCLEOTIDE SEQUENCE</scope>
    <source>
        <strain evidence="9">AP13</strain>
    </source>
</reference>
<evidence type="ECO:0000313" key="10">
    <source>
        <dbReference type="Proteomes" id="UP000823388"/>
    </source>
</evidence>
<evidence type="ECO:0000313" key="9">
    <source>
        <dbReference type="EMBL" id="KAG2627763.1"/>
    </source>
</evidence>
<evidence type="ECO:0000256" key="6">
    <source>
        <dbReference type="ARBA" id="ARBA00023136"/>
    </source>
</evidence>
<dbReference type="AlphaFoldDB" id="A0A8T0V4F2"/>
<accession>A0A8T0V4F2</accession>
<proteinExistence type="inferred from homology"/>
<keyword evidence="4" id="KW-0812">Transmembrane</keyword>
<evidence type="ECO:0000256" key="1">
    <source>
        <dbReference type="ARBA" id="ARBA00004162"/>
    </source>
</evidence>
<evidence type="ECO:0000256" key="4">
    <source>
        <dbReference type="ARBA" id="ARBA00022692"/>
    </source>
</evidence>
<evidence type="ECO:0000256" key="3">
    <source>
        <dbReference type="ARBA" id="ARBA00022475"/>
    </source>
</evidence>